<dbReference type="OrthoDB" id="1264055at2"/>
<evidence type="ECO:0000256" key="1">
    <source>
        <dbReference type="SAM" id="Phobius"/>
    </source>
</evidence>
<gene>
    <name evidence="2" type="ORF">IO89_10450</name>
</gene>
<dbReference type="AlphaFoldDB" id="A0A085BIQ1"/>
<proteinExistence type="predicted"/>
<comment type="caution">
    <text evidence="2">The sequence shown here is derived from an EMBL/GenBank/DDBJ whole genome shotgun (WGS) entry which is preliminary data.</text>
</comment>
<keyword evidence="1" id="KW-0472">Membrane</keyword>
<protein>
    <submittedName>
        <fullName evidence="2">Uncharacterized protein</fullName>
    </submittedName>
</protein>
<evidence type="ECO:0000313" key="2">
    <source>
        <dbReference type="EMBL" id="KFC22346.1"/>
    </source>
</evidence>
<keyword evidence="3" id="KW-1185">Reference proteome</keyword>
<dbReference type="EMBL" id="JPLY01000003">
    <property type="protein sequence ID" value="KFC22346.1"/>
    <property type="molecule type" value="Genomic_DNA"/>
</dbReference>
<evidence type="ECO:0000313" key="3">
    <source>
        <dbReference type="Proteomes" id="UP000028623"/>
    </source>
</evidence>
<name>A0A085BIQ1_9FLAO</name>
<keyword evidence="1" id="KW-0812">Transmembrane</keyword>
<dbReference type="STRING" id="421072.SAMN04488097_2711"/>
<feature type="transmembrane region" description="Helical" evidence="1">
    <location>
        <begin position="88"/>
        <end position="105"/>
    </location>
</feature>
<dbReference type="PROSITE" id="PS51257">
    <property type="entry name" value="PROKAR_LIPOPROTEIN"/>
    <property type="match status" value="1"/>
</dbReference>
<keyword evidence="1" id="KW-1133">Transmembrane helix</keyword>
<organism evidence="2 3">
    <name type="scientific">Epilithonimonas lactis</name>
    <dbReference type="NCBI Taxonomy" id="421072"/>
    <lineage>
        <taxon>Bacteria</taxon>
        <taxon>Pseudomonadati</taxon>
        <taxon>Bacteroidota</taxon>
        <taxon>Flavobacteriia</taxon>
        <taxon>Flavobacteriales</taxon>
        <taxon>Weeksellaceae</taxon>
        <taxon>Chryseobacterium group</taxon>
        <taxon>Epilithonimonas</taxon>
    </lineage>
</organism>
<dbReference type="eggNOG" id="ENOG5033XK0">
    <property type="taxonomic scope" value="Bacteria"/>
</dbReference>
<dbReference type="Proteomes" id="UP000028623">
    <property type="component" value="Unassembled WGS sequence"/>
</dbReference>
<accession>A0A085BIQ1</accession>
<reference evidence="2 3" key="1">
    <citation type="submission" date="2014-07" db="EMBL/GenBank/DDBJ databases">
        <title>Epilithonimonas lactis LMG 22401 Genome.</title>
        <authorList>
            <person name="Pipes S.E."/>
            <person name="Stropko S.J."/>
        </authorList>
    </citation>
    <scope>NUCLEOTIDE SEQUENCE [LARGE SCALE GENOMIC DNA]</scope>
    <source>
        <strain evidence="2 3">LMG 24401</strain>
    </source>
</reference>
<dbReference type="NCBIfam" id="NF037951">
    <property type="entry name" value="spanin2_2"/>
    <property type="match status" value="1"/>
</dbReference>
<sequence>MKNFFKFLCLMITLSLTSCRSIVSNPGKPLKDNSLALNHKYDVQDFTAKIHKIKITSVDGNNIYGISKKGETISIDKKQIREVKKVKVVSSIVVGIMAIAAVIFVPI</sequence>
<dbReference type="RefSeq" id="WP_034975949.1">
    <property type="nucleotide sequence ID" value="NZ_FOFI01000003.1"/>
</dbReference>